<sequence length="662" mass="73589">MSDLRTTTPPVSDNGFHEQNSRTTSEKIPLGGIHTNPSTFDQAIRKILNMLDEARSHLVVTPNIAHVLQSKSEPVLRRAYELADFAPPDGWPVVSAIRFLVPEPVEVDRVAGSDLMIELCKYPVSVAIVGGAGTSCVDAATQLKAANDQLDVVRTEPVPRPEFDDDHARAQLVERIAEANPDITFVGLGVPRQEQLALELVERLDRGVVMCVGASIEFAAGSLRRAPKFFREHRLEWAFRVAVEPRKLARRYLLSAPFFAGTVAREKFRSIVNGPGREGQHNRMSQMQIDRLIVHQFDPARPSPGGIDTCIRGLLRYAPDGKNIAVVGVDTSSEKDVSRCGKWETHVFEGKKFWFLPVAKLDPADQKRRIPHSVRLVAGLVRYRSRLPHAKIVQAHRMDTALSLLTILKRPLAYFIHTQESGLTGETSDSIWRFAGKLHAKLERTVVDHSRRIFVFNEEYAAVVKRWNQTAQFSPTWFDPALIKRTELDRDQFRVLWVGRVEEPKDPLLAVRAFEKLLEKRPGEPWTMDVVGSGTQLEEVCQFIERAGLSSRVTAHGRVGPKDVATLMSRAGVFLMTSHPGYEGYPRVLVEALASGAIAVVTTGSDTGSLVKDGINGFTAKDRDAGRLAELVGRARECSRSAARASVEHLEAPRVVEKIFAE</sequence>
<dbReference type="RefSeq" id="WP_167352106.1">
    <property type="nucleotide sequence ID" value="NZ_LPZN01000046.1"/>
</dbReference>
<dbReference type="Proteomes" id="UP000254569">
    <property type="component" value="Unassembled WGS sequence"/>
</dbReference>
<dbReference type="EC" id="2.4.1.187" evidence="5"/>
<accession>A0A379LZS2</accession>
<dbReference type="Pfam" id="PF03808">
    <property type="entry name" value="Glyco_tran_WecG"/>
    <property type="match status" value="1"/>
</dbReference>
<keyword evidence="1 5" id="KW-0328">Glycosyltransferase</keyword>
<dbReference type="EC" id="2.4.-.-" evidence="5"/>
<protein>
    <submittedName>
        <fullName evidence="5">Putative glycosyltransferase</fullName>
        <ecNumber evidence="5">2.4.-.-</ecNumber>
        <ecNumber evidence="5">2.4.1.187</ecNumber>
    </submittedName>
</protein>
<dbReference type="InterPro" id="IPR001296">
    <property type="entry name" value="Glyco_trans_1"/>
</dbReference>
<dbReference type="CDD" id="cd03801">
    <property type="entry name" value="GT4_PimA-like"/>
    <property type="match status" value="1"/>
</dbReference>
<dbReference type="SUPFAM" id="SSF53756">
    <property type="entry name" value="UDP-Glycosyltransferase/glycogen phosphorylase"/>
    <property type="match status" value="1"/>
</dbReference>
<dbReference type="PANTHER" id="PTHR34136:SF1">
    <property type="entry name" value="UDP-N-ACETYL-D-MANNOSAMINURONIC ACID TRANSFERASE"/>
    <property type="match status" value="1"/>
</dbReference>
<dbReference type="EMBL" id="UGVI01000001">
    <property type="protein sequence ID" value="SUE15392.1"/>
    <property type="molecule type" value="Genomic_DNA"/>
</dbReference>
<dbReference type="PANTHER" id="PTHR34136">
    <property type="match status" value="1"/>
</dbReference>
<dbReference type="Pfam" id="PF00534">
    <property type="entry name" value="Glycos_transf_1"/>
    <property type="match status" value="1"/>
</dbReference>
<organism evidence="5 6">
    <name type="scientific">Rhodococcus gordoniae</name>
    <dbReference type="NCBI Taxonomy" id="223392"/>
    <lineage>
        <taxon>Bacteria</taxon>
        <taxon>Bacillati</taxon>
        <taxon>Actinomycetota</taxon>
        <taxon>Actinomycetes</taxon>
        <taxon>Mycobacteriales</taxon>
        <taxon>Nocardiaceae</taxon>
        <taxon>Rhodococcus</taxon>
    </lineage>
</organism>
<feature type="domain" description="Glycosyl transferase family 1" evidence="4">
    <location>
        <begin position="483"/>
        <end position="643"/>
    </location>
</feature>
<evidence type="ECO:0000256" key="1">
    <source>
        <dbReference type="ARBA" id="ARBA00022676"/>
    </source>
</evidence>
<keyword evidence="6" id="KW-1185">Reference proteome</keyword>
<dbReference type="AlphaFoldDB" id="A0A379LZS2"/>
<feature type="compositionally biased region" description="Polar residues" evidence="3">
    <location>
        <begin position="1"/>
        <end position="14"/>
    </location>
</feature>
<feature type="region of interest" description="Disordered" evidence="3">
    <location>
        <begin position="1"/>
        <end position="26"/>
    </location>
</feature>
<evidence type="ECO:0000256" key="3">
    <source>
        <dbReference type="SAM" id="MobiDB-lite"/>
    </source>
</evidence>
<dbReference type="GO" id="GO:0047244">
    <property type="term" value="F:N-acetylglucosaminyldiphosphoundecaprenol N-acetyl-beta-D-mannosaminyltransferase activity"/>
    <property type="evidence" value="ECO:0007669"/>
    <property type="project" value="UniProtKB-EC"/>
</dbReference>
<name>A0A379LZS2_9NOCA</name>
<evidence type="ECO:0000313" key="6">
    <source>
        <dbReference type="Proteomes" id="UP000254569"/>
    </source>
</evidence>
<evidence type="ECO:0000259" key="4">
    <source>
        <dbReference type="Pfam" id="PF00534"/>
    </source>
</evidence>
<dbReference type="CDD" id="cd06533">
    <property type="entry name" value="Glyco_transf_WecG_TagA"/>
    <property type="match status" value="1"/>
</dbReference>
<keyword evidence="2 5" id="KW-0808">Transferase</keyword>
<reference evidence="5 6" key="1">
    <citation type="submission" date="2018-06" db="EMBL/GenBank/DDBJ databases">
        <authorList>
            <consortium name="Pathogen Informatics"/>
            <person name="Doyle S."/>
        </authorList>
    </citation>
    <scope>NUCLEOTIDE SEQUENCE [LARGE SCALE GENOMIC DNA]</scope>
    <source>
        <strain evidence="5 6">NCTC13296</strain>
    </source>
</reference>
<evidence type="ECO:0000256" key="2">
    <source>
        <dbReference type="ARBA" id="ARBA00022679"/>
    </source>
</evidence>
<dbReference type="Gene3D" id="3.40.50.2000">
    <property type="entry name" value="Glycogen Phosphorylase B"/>
    <property type="match status" value="1"/>
</dbReference>
<evidence type="ECO:0000313" key="5">
    <source>
        <dbReference type="EMBL" id="SUE15392.1"/>
    </source>
</evidence>
<dbReference type="NCBIfam" id="TIGR00696">
    <property type="entry name" value="wecG_tagA_cpsF"/>
    <property type="match status" value="1"/>
</dbReference>
<dbReference type="InterPro" id="IPR004629">
    <property type="entry name" value="WecG_TagA_CpsF"/>
</dbReference>
<gene>
    <name evidence="5" type="primary">tagA</name>
    <name evidence="5" type="ORF">NCTC13296_02254</name>
</gene>
<proteinExistence type="predicted"/>